<evidence type="ECO:0000256" key="1">
    <source>
        <dbReference type="ARBA" id="ARBA00000012"/>
    </source>
</evidence>
<dbReference type="InterPro" id="IPR000489">
    <property type="entry name" value="Pterin-binding_dom"/>
</dbReference>
<dbReference type="Pfam" id="PF00809">
    <property type="entry name" value="Pterin_bind"/>
    <property type="match status" value="1"/>
</dbReference>
<comment type="caution">
    <text evidence="15">The sequence shown here is derived from an EMBL/GenBank/DDBJ whole genome shotgun (WGS) entry which is preliminary data.</text>
</comment>
<keyword evidence="9 13" id="KW-0460">Magnesium</keyword>
<evidence type="ECO:0000256" key="10">
    <source>
        <dbReference type="ARBA" id="ARBA00022909"/>
    </source>
</evidence>
<feature type="domain" description="Pterin-binding" evidence="14">
    <location>
        <begin position="14"/>
        <end position="260"/>
    </location>
</feature>
<evidence type="ECO:0000256" key="7">
    <source>
        <dbReference type="ARBA" id="ARBA00022679"/>
    </source>
</evidence>
<dbReference type="Gene3D" id="3.20.20.20">
    <property type="entry name" value="Dihydropteroate synthase-like"/>
    <property type="match status" value="1"/>
</dbReference>
<dbReference type="InterPro" id="IPR045031">
    <property type="entry name" value="DHP_synth-like"/>
</dbReference>
<comment type="pathway">
    <text evidence="3 13">Cofactor biosynthesis; tetrahydrofolate biosynthesis; 7,8-dihydrofolate from 2-amino-4-hydroxy-6-hydroxymethyl-7,8-dihydropteridine diphosphate and 4-aminobenzoate: step 1/2.</text>
</comment>
<dbReference type="GO" id="GO:0046654">
    <property type="term" value="P:tetrahydrofolate biosynthetic process"/>
    <property type="evidence" value="ECO:0007669"/>
    <property type="project" value="TreeGrafter"/>
</dbReference>
<evidence type="ECO:0000256" key="8">
    <source>
        <dbReference type="ARBA" id="ARBA00022723"/>
    </source>
</evidence>
<evidence type="ECO:0000256" key="6">
    <source>
        <dbReference type="ARBA" id="ARBA00016919"/>
    </source>
</evidence>
<dbReference type="SUPFAM" id="SSF51717">
    <property type="entry name" value="Dihydropteroate synthetase-like"/>
    <property type="match status" value="1"/>
</dbReference>
<keyword evidence="7 13" id="KW-0808">Transferase</keyword>
<dbReference type="GO" id="GO:0046656">
    <property type="term" value="P:folic acid biosynthetic process"/>
    <property type="evidence" value="ECO:0007669"/>
    <property type="project" value="UniProtKB-KW"/>
</dbReference>
<evidence type="ECO:0000313" key="16">
    <source>
        <dbReference type="Proteomes" id="UP000824164"/>
    </source>
</evidence>
<evidence type="ECO:0000256" key="12">
    <source>
        <dbReference type="ARBA" id="ARBA00053449"/>
    </source>
</evidence>
<evidence type="ECO:0000256" key="5">
    <source>
        <dbReference type="ARBA" id="ARBA00012458"/>
    </source>
</evidence>
<dbReference type="GO" id="GO:0046872">
    <property type="term" value="F:metal ion binding"/>
    <property type="evidence" value="ECO:0007669"/>
    <property type="project" value="UniProtKB-KW"/>
</dbReference>
<proteinExistence type="inferred from homology"/>
<evidence type="ECO:0000256" key="3">
    <source>
        <dbReference type="ARBA" id="ARBA00004763"/>
    </source>
</evidence>
<comment type="catalytic activity">
    <reaction evidence="1">
        <text>(7,8-dihydropterin-6-yl)methyl diphosphate + 4-aminobenzoate = 7,8-dihydropteroate + diphosphate</text>
        <dbReference type="Rhea" id="RHEA:19949"/>
        <dbReference type="ChEBI" id="CHEBI:17836"/>
        <dbReference type="ChEBI" id="CHEBI:17839"/>
        <dbReference type="ChEBI" id="CHEBI:33019"/>
        <dbReference type="ChEBI" id="CHEBI:72950"/>
        <dbReference type="EC" id="2.5.1.15"/>
    </reaction>
</comment>
<keyword evidence="8 13" id="KW-0479">Metal-binding</keyword>
<name>A0A9D1HHA9_9FIRM</name>
<evidence type="ECO:0000256" key="11">
    <source>
        <dbReference type="ARBA" id="ARBA00030193"/>
    </source>
</evidence>
<evidence type="ECO:0000256" key="13">
    <source>
        <dbReference type="RuleBase" id="RU361205"/>
    </source>
</evidence>
<dbReference type="PANTHER" id="PTHR20941:SF1">
    <property type="entry name" value="FOLIC ACID SYNTHESIS PROTEIN FOL1"/>
    <property type="match status" value="1"/>
</dbReference>
<dbReference type="PROSITE" id="PS00793">
    <property type="entry name" value="DHPS_2"/>
    <property type="match status" value="1"/>
</dbReference>
<gene>
    <name evidence="15" type="primary">folP</name>
    <name evidence="15" type="ORF">IAB63_09690</name>
</gene>
<dbReference type="NCBIfam" id="TIGR01496">
    <property type="entry name" value="DHPS"/>
    <property type="match status" value="1"/>
</dbReference>
<dbReference type="PROSITE" id="PS50972">
    <property type="entry name" value="PTERIN_BINDING"/>
    <property type="match status" value="1"/>
</dbReference>
<reference evidence="15" key="1">
    <citation type="submission" date="2020-10" db="EMBL/GenBank/DDBJ databases">
        <authorList>
            <person name="Gilroy R."/>
        </authorList>
    </citation>
    <scope>NUCLEOTIDE SEQUENCE</scope>
    <source>
        <strain evidence="15">CHK187-14744</strain>
    </source>
</reference>
<evidence type="ECO:0000256" key="9">
    <source>
        <dbReference type="ARBA" id="ARBA00022842"/>
    </source>
</evidence>
<dbReference type="EC" id="2.5.1.15" evidence="5 13"/>
<dbReference type="PANTHER" id="PTHR20941">
    <property type="entry name" value="FOLATE SYNTHESIS PROTEINS"/>
    <property type="match status" value="1"/>
</dbReference>
<dbReference type="InterPro" id="IPR006390">
    <property type="entry name" value="DHP_synth_dom"/>
</dbReference>
<dbReference type="AlphaFoldDB" id="A0A9D1HHA9"/>
<evidence type="ECO:0000256" key="4">
    <source>
        <dbReference type="ARBA" id="ARBA00009503"/>
    </source>
</evidence>
<evidence type="ECO:0000256" key="2">
    <source>
        <dbReference type="ARBA" id="ARBA00001946"/>
    </source>
</evidence>
<evidence type="ECO:0000313" key="15">
    <source>
        <dbReference type="EMBL" id="HIU03508.1"/>
    </source>
</evidence>
<dbReference type="InterPro" id="IPR011005">
    <property type="entry name" value="Dihydropteroate_synth-like_sf"/>
</dbReference>
<evidence type="ECO:0000259" key="14">
    <source>
        <dbReference type="PROSITE" id="PS50972"/>
    </source>
</evidence>
<comment type="similarity">
    <text evidence="4 13">Belongs to the DHPS family.</text>
</comment>
<keyword evidence="10 13" id="KW-0289">Folate biosynthesis</keyword>
<dbReference type="PROSITE" id="PS00792">
    <property type="entry name" value="DHPS_1"/>
    <property type="match status" value="1"/>
</dbReference>
<accession>A0A9D1HHA9</accession>
<protein>
    <recommendedName>
        <fullName evidence="6 13">Dihydropteroate synthase</fullName>
        <shortName evidence="13">DHPS</shortName>
        <ecNumber evidence="5 13">2.5.1.15</ecNumber>
    </recommendedName>
    <alternativeName>
        <fullName evidence="11 13">Dihydropteroate pyrophosphorylase</fullName>
    </alternativeName>
</protein>
<reference evidence="15" key="2">
    <citation type="journal article" date="2021" name="PeerJ">
        <title>Extensive microbial diversity within the chicken gut microbiome revealed by metagenomics and culture.</title>
        <authorList>
            <person name="Gilroy R."/>
            <person name="Ravi A."/>
            <person name="Getino M."/>
            <person name="Pursley I."/>
            <person name="Horton D.L."/>
            <person name="Alikhan N.F."/>
            <person name="Baker D."/>
            <person name="Gharbi K."/>
            <person name="Hall N."/>
            <person name="Watson M."/>
            <person name="Adriaenssens E.M."/>
            <person name="Foster-Nyarko E."/>
            <person name="Jarju S."/>
            <person name="Secka A."/>
            <person name="Antonio M."/>
            <person name="Oren A."/>
            <person name="Chaudhuri R.R."/>
            <person name="La Ragione R."/>
            <person name="Hildebrand F."/>
            <person name="Pallen M.J."/>
        </authorList>
    </citation>
    <scope>NUCLEOTIDE SEQUENCE</scope>
    <source>
        <strain evidence="15">CHK187-14744</strain>
    </source>
</reference>
<comment type="function">
    <text evidence="12 13">Catalyzes the condensation of para-aminobenzoate (pABA) with 6-hydroxymethyl-7,8-dihydropterin diphosphate (DHPt-PP) to form 7,8-dihydropteroate (H2Pte), the immediate precursor of folate derivatives.</text>
</comment>
<dbReference type="FunFam" id="3.20.20.20:FF:000006">
    <property type="entry name" value="Dihydropteroate synthase"/>
    <property type="match status" value="1"/>
</dbReference>
<dbReference type="GO" id="GO:0005829">
    <property type="term" value="C:cytosol"/>
    <property type="evidence" value="ECO:0007669"/>
    <property type="project" value="TreeGrafter"/>
</dbReference>
<comment type="cofactor">
    <cofactor evidence="2 13">
        <name>Mg(2+)</name>
        <dbReference type="ChEBI" id="CHEBI:18420"/>
    </cofactor>
</comment>
<dbReference type="EMBL" id="DVLT01000057">
    <property type="protein sequence ID" value="HIU03508.1"/>
    <property type="molecule type" value="Genomic_DNA"/>
</dbReference>
<dbReference type="Proteomes" id="UP000824164">
    <property type="component" value="Unassembled WGS sequence"/>
</dbReference>
<dbReference type="GO" id="GO:0004156">
    <property type="term" value="F:dihydropteroate synthase activity"/>
    <property type="evidence" value="ECO:0007669"/>
    <property type="project" value="UniProtKB-EC"/>
</dbReference>
<sequence length="268" mass="29570">MRIGNRDFDTRHHTYIMGILNMTPDSFSDGGSYDSLDAALKRVETMISEGADIIDVGGESTRPGYTQISDEEEIRRILPVIREIKKRFDVPVSVDTYKSAVAQAALEAGADLINDIWGLKYDSQMGTVIARSGAACCLMHNRPEPDYDEFVKDCLKDLEETMTLAERAGIGKDRIILDPGVGFGKTLEQNLLVMKHLDTFNSFDVPVLLGTSRKSMIGLTLQTPSDQRVEGTLATTVMAVLAGVSFIRVHDILANRRAVIMTEAIRDV</sequence>
<organism evidence="15 16">
    <name type="scientific">Candidatus Onthocola gallistercoris</name>
    <dbReference type="NCBI Taxonomy" id="2840876"/>
    <lineage>
        <taxon>Bacteria</taxon>
        <taxon>Bacillati</taxon>
        <taxon>Bacillota</taxon>
        <taxon>Bacilli</taxon>
        <taxon>Candidatus Onthocola</taxon>
    </lineage>
</organism>
<dbReference type="CDD" id="cd00739">
    <property type="entry name" value="DHPS"/>
    <property type="match status" value="1"/>
</dbReference>